<protein>
    <submittedName>
        <fullName evidence="1">Uncharacterized protein</fullName>
    </submittedName>
</protein>
<reference evidence="1" key="1">
    <citation type="submission" date="2020-08" db="EMBL/GenBank/DDBJ databases">
        <title>Multicomponent nature underlies the extraordinary mechanical properties of spider dragline silk.</title>
        <authorList>
            <person name="Kono N."/>
            <person name="Nakamura H."/>
            <person name="Mori M."/>
            <person name="Yoshida Y."/>
            <person name="Ohtoshi R."/>
            <person name="Malay A.D."/>
            <person name="Moran D.A.P."/>
            <person name="Tomita M."/>
            <person name="Numata K."/>
            <person name="Arakawa K."/>
        </authorList>
    </citation>
    <scope>NUCLEOTIDE SEQUENCE</scope>
</reference>
<name>A0A8X6IDB2_NEPPI</name>
<dbReference type="AlphaFoldDB" id="A0A8X6IDB2"/>
<accession>A0A8X6IDB2</accession>
<evidence type="ECO:0000313" key="2">
    <source>
        <dbReference type="Proteomes" id="UP000887013"/>
    </source>
</evidence>
<dbReference type="Proteomes" id="UP000887013">
    <property type="component" value="Unassembled WGS sequence"/>
</dbReference>
<dbReference type="EMBL" id="BMAW01043836">
    <property type="protein sequence ID" value="GFS41382.1"/>
    <property type="molecule type" value="Genomic_DNA"/>
</dbReference>
<organism evidence="1 2">
    <name type="scientific">Nephila pilipes</name>
    <name type="common">Giant wood spider</name>
    <name type="synonym">Nephila maculata</name>
    <dbReference type="NCBI Taxonomy" id="299642"/>
    <lineage>
        <taxon>Eukaryota</taxon>
        <taxon>Metazoa</taxon>
        <taxon>Ecdysozoa</taxon>
        <taxon>Arthropoda</taxon>
        <taxon>Chelicerata</taxon>
        <taxon>Arachnida</taxon>
        <taxon>Araneae</taxon>
        <taxon>Araneomorphae</taxon>
        <taxon>Entelegynae</taxon>
        <taxon>Araneoidea</taxon>
        <taxon>Nephilidae</taxon>
        <taxon>Nephila</taxon>
    </lineage>
</organism>
<comment type="caution">
    <text evidence="1">The sequence shown here is derived from an EMBL/GenBank/DDBJ whole genome shotgun (WGS) entry which is preliminary data.</text>
</comment>
<dbReference type="OrthoDB" id="8123891at2759"/>
<sequence length="119" mass="13864">MWMNKIARTCHMLPEEKARAVIRHASQPSYTSDVGRIATSRLSCATDIYIDEQDCREHLSFLFLVIPEKNEDNQKIFNVKELAANMQATVRESPTEEIWPAKFFRYPRLFIHQLLHTGA</sequence>
<evidence type="ECO:0000313" key="1">
    <source>
        <dbReference type="EMBL" id="GFS41382.1"/>
    </source>
</evidence>
<gene>
    <name evidence="1" type="ORF">NPIL_161631</name>
</gene>
<keyword evidence="2" id="KW-1185">Reference proteome</keyword>
<proteinExistence type="predicted"/>